<feature type="region of interest" description="Disordered" evidence="1">
    <location>
        <begin position="1"/>
        <end position="61"/>
    </location>
</feature>
<feature type="compositionally biased region" description="Basic and acidic residues" evidence="1">
    <location>
        <begin position="392"/>
        <end position="402"/>
    </location>
</feature>
<dbReference type="EMBL" id="JAHDYR010000066">
    <property type="protein sequence ID" value="KAG9390270.1"/>
    <property type="molecule type" value="Genomic_DNA"/>
</dbReference>
<feature type="compositionally biased region" description="Basic and acidic residues" evidence="1">
    <location>
        <begin position="31"/>
        <end position="40"/>
    </location>
</feature>
<reference evidence="2" key="1">
    <citation type="submission" date="2021-05" db="EMBL/GenBank/DDBJ databases">
        <title>A free-living protist that lacks canonical eukaryotic 1 DNA replication and segregation systems.</title>
        <authorList>
            <person name="Salas-Leiva D.E."/>
            <person name="Tromer E.C."/>
            <person name="Curtis B.A."/>
            <person name="Jerlstrom-Hultqvist J."/>
            <person name="Kolisko M."/>
            <person name="Yi Z."/>
            <person name="Salas-Leiva J.S."/>
            <person name="Gallot-Lavallee L."/>
            <person name="Kops G.J.P.L."/>
            <person name="Archibald J.M."/>
            <person name="Simpson A.G.B."/>
            <person name="Roger A.J."/>
        </authorList>
    </citation>
    <scope>NUCLEOTIDE SEQUENCE</scope>
    <source>
        <strain evidence="2">BICM</strain>
    </source>
</reference>
<evidence type="ECO:0000313" key="2">
    <source>
        <dbReference type="EMBL" id="KAG9390270.1"/>
    </source>
</evidence>
<dbReference type="Proteomes" id="UP000717585">
    <property type="component" value="Unassembled WGS sequence"/>
</dbReference>
<organism evidence="2 3">
    <name type="scientific">Carpediemonas membranifera</name>
    <dbReference type="NCBI Taxonomy" id="201153"/>
    <lineage>
        <taxon>Eukaryota</taxon>
        <taxon>Metamonada</taxon>
        <taxon>Carpediemonas-like organisms</taxon>
        <taxon>Carpediemonas</taxon>
    </lineage>
</organism>
<sequence length="402" mass="44461">MAVNNGRSPSSSSKPAVKDRGRANVPLHASTLREEVETRQMTRGKARSPEVRGLREPPKRSKLSRAVNRLLQARHLTGIRDQMLFRLEQRETSQIKRNYLQVQTKYLESEALAIINNGESIISALKELETSFQSMIDDVRNDRVVVPPKKEARRIDYSELPTVTDLAERLDASDVAILTSAGIIDGDGIIRQAVPASASRVEDLTKLNLCLQAILEQERYGSEQLSAHYLREEIRKEERLAVKLANDIQAMKNVLLDTPTSPRRGSSRPCTSVLQDIRPVDSHGLQLEALVEVTEDSAPVPPLDLLPPMSTLPTMPLIPTPLITARSMIESPRMVRANTVAATRPRRGSGPKTSTLKRRTPWAGVGSPTIPPSRGRDTPDLSLFGSPVGSPIDDRPRTGFIH</sequence>
<protein>
    <submittedName>
        <fullName evidence="2">Uncharacterized protein</fullName>
    </submittedName>
</protein>
<keyword evidence="3" id="KW-1185">Reference proteome</keyword>
<dbReference type="AlphaFoldDB" id="A0A8J6ASC7"/>
<accession>A0A8J6ASC7</accession>
<evidence type="ECO:0000313" key="3">
    <source>
        <dbReference type="Proteomes" id="UP000717585"/>
    </source>
</evidence>
<gene>
    <name evidence="2" type="ORF">J8273_8310</name>
</gene>
<feature type="compositionally biased region" description="Basic and acidic residues" evidence="1">
    <location>
        <begin position="47"/>
        <end position="59"/>
    </location>
</feature>
<feature type="compositionally biased region" description="Basic residues" evidence="1">
    <location>
        <begin position="344"/>
        <end position="360"/>
    </location>
</feature>
<comment type="caution">
    <text evidence="2">The sequence shown here is derived from an EMBL/GenBank/DDBJ whole genome shotgun (WGS) entry which is preliminary data.</text>
</comment>
<feature type="region of interest" description="Disordered" evidence="1">
    <location>
        <begin position="341"/>
        <end position="402"/>
    </location>
</feature>
<feature type="compositionally biased region" description="Polar residues" evidence="1">
    <location>
        <begin position="1"/>
        <end position="14"/>
    </location>
</feature>
<name>A0A8J6ASC7_9EUKA</name>
<evidence type="ECO:0000256" key="1">
    <source>
        <dbReference type="SAM" id="MobiDB-lite"/>
    </source>
</evidence>
<proteinExistence type="predicted"/>